<evidence type="ECO:0000313" key="3">
    <source>
        <dbReference type="Proteomes" id="UP000001933"/>
    </source>
</evidence>
<accession>Q2LSY1</accession>
<dbReference type="InterPro" id="IPR024685">
    <property type="entry name" value="Adenylate_cyclase_1_N"/>
</dbReference>
<dbReference type="Proteomes" id="UP000001933">
    <property type="component" value="Chromosome"/>
</dbReference>
<proteinExistence type="predicted"/>
<dbReference type="Pfam" id="PF12633">
    <property type="entry name" value="Adenyl_cycl_N"/>
    <property type="match status" value="1"/>
</dbReference>
<gene>
    <name evidence="2" type="ORF">SYN_02853</name>
</gene>
<dbReference type="RefSeq" id="WP_011417224.1">
    <property type="nucleotide sequence ID" value="NC_007759.1"/>
</dbReference>
<dbReference type="GO" id="GO:0006171">
    <property type="term" value="P:cAMP biosynthetic process"/>
    <property type="evidence" value="ECO:0007669"/>
    <property type="project" value="InterPro"/>
</dbReference>
<evidence type="ECO:0000313" key="2">
    <source>
        <dbReference type="EMBL" id="ABC77195.1"/>
    </source>
</evidence>
<dbReference type="eggNOG" id="COG3072">
    <property type="taxonomic scope" value="Bacteria"/>
</dbReference>
<dbReference type="HOGENOM" id="CLU_013280_1_0_7"/>
<keyword evidence="2" id="KW-0456">Lyase</keyword>
<dbReference type="AlphaFoldDB" id="Q2LSY1"/>
<protein>
    <submittedName>
        <fullName evidence="2">Adenylate cyclase</fullName>
        <ecNumber evidence="2">4.6.1.1</ecNumber>
    </submittedName>
</protein>
<dbReference type="KEGG" id="sat:SYN_02853"/>
<dbReference type="EC" id="4.6.1.1" evidence="2"/>
<evidence type="ECO:0000259" key="1">
    <source>
        <dbReference type="Pfam" id="PF12633"/>
    </source>
</evidence>
<dbReference type="EMBL" id="CP000252">
    <property type="protein sequence ID" value="ABC77195.1"/>
    <property type="molecule type" value="Genomic_DNA"/>
</dbReference>
<organism evidence="2 3">
    <name type="scientific">Syntrophus aciditrophicus (strain SB)</name>
    <dbReference type="NCBI Taxonomy" id="56780"/>
    <lineage>
        <taxon>Bacteria</taxon>
        <taxon>Pseudomonadati</taxon>
        <taxon>Thermodesulfobacteriota</taxon>
        <taxon>Syntrophia</taxon>
        <taxon>Syntrophales</taxon>
        <taxon>Syntrophaceae</taxon>
        <taxon>Syntrophus</taxon>
    </lineage>
</organism>
<dbReference type="GO" id="GO:0004016">
    <property type="term" value="F:adenylate cyclase activity"/>
    <property type="evidence" value="ECO:0007669"/>
    <property type="project" value="UniProtKB-EC"/>
</dbReference>
<dbReference type="InterPro" id="IPR000274">
    <property type="entry name" value="Adenylate_cyclase_1"/>
</dbReference>
<dbReference type="InParanoid" id="Q2LSY1"/>
<sequence>MDNIRKTAIDLCRSREDAGIRMALSRILIQNKSIFLEYNRFRKRLFSELAPKDSEIILYLLPWMLSVNDVSIPGYVDHIKQNFRVFNIETEKDILKRERLFKKTFHIRNDLTVLKPAEKSLPVEGIYTIGSVGTISQTSSSDCDLWICIDKTLYDEEAFDLLTLKIDRIKDWMDSRLKMPVCFFLCDVEDIRACRFGGVDCESCGSTQKKVLKEEFYRTAILTAGKIPLWWVAWDRRQTLCYDDAVREWQSAPSVYYDLIDLGNLDFIDKRESFGAALWQFNKSLTHPLKSILKMLLLKMFLESPKEELLCHRFRRLILDQPRKPHSFVDPGAFTLIAVLDFYQNMDPQTLQFILKCFYLRYKVKLFSRTMTVKEETALELFRRYGLDRETIYELNRFSSWTYSSQIRFGEFIVLLLVDIYKDIAHIARDVTGDVAAQDLTILGQKLSASLKKKPHKIPVLSKPLETLKMPSLTLRFCENRWQVFPDNDDGAMIVEKRDLVYCLAYLAWNDLYFPGQLRMLPNPTSAAMQEIINLLQKIREVFGVYDVSSIDFQNFLQPEHTEKLLIIINFAAPPHADVIHTLSVIRLNNWGELFVNRFTLQERFISFLENIAESSYNTVEFFHVQKNAPHSGKLLAKARRLVSKYFVLVDRK</sequence>
<dbReference type="STRING" id="56780.SYN_02853"/>
<dbReference type="Pfam" id="PF01295">
    <property type="entry name" value="Adenylate_cycl"/>
    <property type="match status" value="1"/>
</dbReference>
<name>Q2LSY1_SYNAS</name>
<keyword evidence="3" id="KW-1185">Reference proteome</keyword>
<feature type="domain" description="Adenylate cyclase class-I N-terminal" evidence="1">
    <location>
        <begin position="32"/>
        <end position="231"/>
    </location>
</feature>
<dbReference type="PANTHER" id="PTHR38760">
    <property type="entry name" value="ADENYLATE CYCLASE"/>
    <property type="match status" value="1"/>
</dbReference>
<dbReference type="PANTHER" id="PTHR38760:SF1">
    <property type="entry name" value="ADENYLATE CYCLASE"/>
    <property type="match status" value="1"/>
</dbReference>
<reference evidence="2 3" key="1">
    <citation type="journal article" date="2007" name="Proc. Natl. Acad. Sci. U.S.A.">
        <title>The genome of Syntrophus aciditrophicus: life at the thermodynamic limit of microbial growth.</title>
        <authorList>
            <person name="McInerney M.J."/>
            <person name="Rohlin L."/>
            <person name="Mouttaki H."/>
            <person name="Kim U."/>
            <person name="Krupp R.S."/>
            <person name="Rios-Hernandez L."/>
            <person name="Sieber J."/>
            <person name="Struchtemeyer C.G."/>
            <person name="Bhattacharyya A."/>
            <person name="Campbell J.W."/>
            <person name="Gunsalus R.P."/>
        </authorList>
    </citation>
    <scope>NUCLEOTIDE SEQUENCE [LARGE SCALE GENOMIC DNA]</scope>
    <source>
        <strain evidence="2 3">SB</strain>
    </source>
</reference>
<dbReference type="NCBIfam" id="NF006981">
    <property type="entry name" value="PRK09450.2-1"/>
    <property type="match status" value="1"/>
</dbReference>